<dbReference type="RefSeq" id="WP_172693676.1">
    <property type="nucleotide sequence ID" value="NZ_CP060824.1"/>
</dbReference>
<keyword evidence="1" id="KW-0812">Transmembrane</keyword>
<reference evidence="2" key="2">
    <citation type="journal article" date="2023" name="Genes Genomics">
        <title>Genomic insights of Leclercia adecarboxylata strains linked to an outbreak in public hospitals in Mexico.</title>
        <authorList>
            <person name="Barrios-Villa E."/>
            <person name="Pacheco-Flores B."/>
            <person name="Lozano-Zarain P."/>
            <person name="Del Campo-Ortega R."/>
            <person name="de Jesus Ascencio-Montiel I."/>
            <person name="Gonzalez-Leon M."/>
            <person name="Camorlinga-Ponce M."/>
            <person name="Gaytan Cervantes F.J."/>
            <person name="Gonzalez Torres C."/>
            <person name="Aguilar E."/>
            <person name="Gonzalez Ibarra J."/>
            <person name="Torres Lopez F.J."/>
            <person name="Rosas-Vargas H."/>
            <person name="Gonzalez-Bonilla C.R."/>
            <person name="Del Carmen Rocha-Gracia R."/>
        </authorList>
    </citation>
    <scope>NUCLEOTIDE SEQUENCE</scope>
    <source>
        <strain evidence="2">Lac40</strain>
    </source>
</reference>
<evidence type="ECO:0000313" key="2">
    <source>
        <dbReference type="EMBL" id="MDC6640746.1"/>
    </source>
</evidence>
<keyword evidence="3" id="KW-0614">Plasmid</keyword>
<protein>
    <submittedName>
        <fullName evidence="2">Conjugal transfer protein TraR</fullName>
    </submittedName>
</protein>
<dbReference type="InterPro" id="IPR046638">
    <property type="entry name" value="DUF6750"/>
</dbReference>
<proteinExistence type="predicted"/>
<keyword evidence="1" id="KW-1133">Transmembrane helix</keyword>
<evidence type="ECO:0000313" key="3">
    <source>
        <dbReference type="EMBL" id="QBQ66691.1"/>
    </source>
</evidence>
<dbReference type="Pfam" id="PF20535">
    <property type="entry name" value="DUF6750"/>
    <property type="match status" value="1"/>
</dbReference>
<feature type="transmembrane region" description="Helical" evidence="1">
    <location>
        <begin position="71"/>
        <end position="88"/>
    </location>
</feature>
<accession>A0A482M1N4</accession>
<dbReference type="Proteomes" id="UP001149314">
    <property type="component" value="Unassembled WGS sequence"/>
</dbReference>
<dbReference type="EMBL" id="JAOURS010000032">
    <property type="protein sequence ID" value="MDC6640746.1"/>
    <property type="molecule type" value="Genomic_DNA"/>
</dbReference>
<sequence length="134" mass="13945">MSLFRAISARLYAVVIFCQLTLMKSRERMIQGLCALVAFLAPGIALADGDLADMFSAAATGAKSGKTSGLEIAQAIGVFIFIASLLAFKKIGTSPQVTLGRCCLGIGVGAMLVVVPEIMSRTQKQLGTSSVTIS</sequence>
<dbReference type="AlphaFoldDB" id="A0A482M1N4"/>
<gene>
    <name evidence="2" type="ORF">OEZ79_21185</name>
</gene>
<evidence type="ECO:0000256" key="1">
    <source>
        <dbReference type="SAM" id="Phobius"/>
    </source>
</evidence>
<feature type="transmembrane region" description="Helical" evidence="1">
    <location>
        <begin position="100"/>
        <end position="119"/>
    </location>
</feature>
<keyword evidence="1" id="KW-0472">Membrane</keyword>
<dbReference type="EMBL" id="MH909330">
    <property type="protein sequence ID" value="QBQ66691.1"/>
    <property type="molecule type" value="Genomic_DNA"/>
</dbReference>
<organism evidence="3">
    <name type="scientific">Leclercia adecarboxylata</name>
    <dbReference type="NCBI Taxonomy" id="83655"/>
    <lineage>
        <taxon>Bacteria</taxon>
        <taxon>Pseudomonadati</taxon>
        <taxon>Pseudomonadota</taxon>
        <taxon>Gammaproteobacteria</taxon>
        <taxon>Enterobacterales</taxon>
        <taxon>Enterobacteriaceae</taxon>
        <taxon>Leclercia</taxon>
    </lineage>
</organism>
<name>A0A482M1N4_9ENTR</name>
<reference evidence="3" key="1">
    <citation type="submission" date="2018-09" db="EMBL/GenBank/DDBJ databases">
        <authorList>
            <person name="Yuan Q."/>
            <person name="Jiang X."/>
            <person name="Jing Y."/>
            <person name="Cheng Q."/>
            <person name="Zhou D."/>
        </authorList>
    </citation>
    <scope>NUCLEOTIDE SEQUENCE</scope>
    <source>
        <strain evidence="3">150707804</strain>
        <plasmid evidence="3">p707804-1FII</plasmid>
    </source>
</reference>
<geneLocation type="plasmid" evidence="3">
    <name>p707804-1FII</name>
</geneLocation>